<dbReference type="InterPro" id="IPR012340">
    <property type="entry name" value="NA-bd_OB-fold"/>
</dbReference>
<gene>
    <name evidence="3" type="ORF">GL50581_2618</name>
</gene>
<accession>C6LV16</accession>
<dbReference type="EMBL" id="ACGJ01002349">
    <property type="protein sequence ID" value="EET00135.1"/>
    <property type="molecule type" value="Genomic_DNA"/>
</dbReference>
<organism evidence="3 4">
    <name type="scientific">Giardia intestinalis (strain ATCC 50581 / GS clone H7)</name>
    <name type="common">Giardia lamblia</name>
    <dbReference type="NCBI Taxonomy" id="598745"/>
    <lineage>
        <taxon>Eukaryota</taxon>
        <taxon>Metamonada</taxon>
        <taxon>Diplomonadida</taxon>
        <taxon>Hexamitidae</taxon>
        <taxon>Giardiinae</taxon>
        <taxon>Giardia</taxon>
    </lineage>
</organism>
<dbReference type="InterPro" id="IPR015187">
    <property type="entry name" value="BRCA2_OB_1"/>
</dbReference>
<evidence type="ECO:0000313" key="4">
    <source>
        <dbReference type="Proteomes" id="UP000002488"/>
    </source>
</evidence>
<feature type="compositionally biased region" description="Polar residues" evidence="1">
    <location>
        <begin position="68"/>
        <end position="78"/>
    </location>
</feature>
<dbReference type="SUPFAM" id="SSF50249">
    <property type="entry name" value="Nucleic acid-binding proteins"/>
    <property type="match status" value="1"/>
</dbReference>
<comment type="caution">
    <text evidence="3">The sequence shown here is derived from an EMBL/GenBank/DDBJ whole genome shotgun (WGS) entry which is preliminary data.</text>
</comment>
<dbReference type="OMA" id="VLPYSHE"/>
<name>C6LV16_GIAIB</name>
<dbReference type="Gene3D" id="2.40.50.140">
    <property type="entry name" value="Nucleic acid-binding proteins"/>
    <property type="match status" value="1"/>
</dbReference>
<dbReference type="Proteomes" id="UP000002488">
    <property type="component" value="Unassembled WGS sequence"/>
</dbReference>
<feature type="domain" description="BRCA2 OB1" evidence="2">
    <location>
        <begin position="580"/>
        <end position="743"/>
    </location>
</feature>
<feature type="region of interest" description="Disordered" evidence="1">
    <location>
        <begin position="632"/>
        <end position="652"/>
    </location>
</feature>
<dbReference type="VEuPathDB" id="GiardiaDB:GL50581_2618"/>
<dbReference type="GO" id="GO:0000724">
    <property type="term" value="P:double-strand break repair via homologous recombination"/>
    <property type="evidence" value="ECO:0007669"/>
    <property type="project" value="InterPro"/>
</dbReference>
<dbReference type="Pfam" id="PF09103">
    <property type="entry name" value="BRCA-2_OB1"/>
    <property type="match status" value="1"/>
</dbReference>
<dbReference type="OrthoDB" id="21095at2759"/>
<evidence type="ECO:0000256" key="1">
    <source>
        <dbReference type="SAM" id="MobiDB-lite"/>
    </source>
</evidence>
<evidence type="ECO:0000313" key="3">
    <source>
        <dbReference type="EMBL" id="EET00135.1"/>
    </source>
</evidence>
<proteinExistence type="predicted"/>
<evidence type="ECO:0000259" key="2">
    <source>
        <dbReference type="Pfam" id="PF09103"/>
    </source>
</evidence>
<protein>
    <recommendedName>
        <fullName evidence="2">BRCA2 OB1 domain-containing protein</fullName>
    </recommendedName>
</protein>
<reference evidence="3 4" key="1">
    <citation type="journal article" date="2009" name="PLoS Pathog.">
        <title>Draft genome sequencing of giardia intestinalis assemblage B isolate GS: is human giardiasis caused by two different species?</title>
        <authorList>
            <person name="Franzen O."/>
            <person name="Jerlstrom-Hultqvist J."/>
            <person name="Castro E."/>
            <person name="Sherwood E."/>
            <person name="Ankarklev J."/>
            <person name="Reiner D.S."/>
            <person name="Palm D."/>
            <person name="Andersson J.O."/>
            <person name="Andersson B."/>
            <person name="Svard S.G."/>
        </authorList>
    </citation>
    <scope>NUCLEOTIDE SEQUENCE [LARGE SCALE GENOMIC DNA]</scope>
    <source>
        <strain evidence="4">ATCC 50581 / GS clone H7</strain>
    </source>
</reference>
<sequence>MFKTAAQIADGEDADPPAPGLFVSAAQCLTEDAIRKGADGLLSTPRTLDPREPAPKQAPMARSRPVLSDQSPTRSAVQRSPVKRSAISTNSIPPSIVRLLETVKDRLSSNLRRHNIDLNTYKTHLHILPLRQIKSYTHEVSPMKKGHEEVVGKHAISIPRLSSSTHINLPSGANTQIAQLWAPLINNKIYDCLVASLVGRATKEYQSTVRTLIRLLDCNDVYFDMVELTQTLLSHQHLLQSLPSRNSYTLFPPPLVPPHLLLRALASDCKQRSTSLDLLTPCFARLLAAYTSQSLFYNPYTDALIGKQKAITRHKELGSPRFCTYIPSRTAPHAFEQLSMVYGATVLPAFDTVSGTKDSSSVLYDSSHEYELHRLSFLSGTLAENFSLCKAAAFAVVDNTLLMHQRDEAISGRTMYTLDAELLSHASLGTLEDSKLAGMVVLPYSHELEELIFCGTRAYDATAGGLGDFNFYYNPTVSQHADLITLIYTEICRYTDGILTTNRLYLILITLGLDHKLAGYEWFLLQYQLSIFRLAKTQLMLIKVAKPSRKDPIKSVINPYTVLIHCMLKYKLEFDSDFVPLLKRIHRQDITANSCTAIYLILDTRVSQLAKPQDATSNLQALSSLNSSTGSVGATVPDVTPPIRPQQKTAIHKDSTPKESLELLVTDGFYLVKASVDSLLFNFLTKNKVCFHKHEKILVSLPQTLNFGSAQEPPIKADWSTEETLVLTYYNTRIAPKSHFLGRFHRPFISMSLSDAVGYALGTRLHSQQAGDTNLVPHMSALVVRVFDSVVIVKKVQGQATADSGVNAENETKTYCYRRILVVDPDCIDTACILKLSEDPEFSPSNFPQLACLFLHQFGSKASIIESFEPGLQIELISTSIKRYNPRARGAEGAPSGSYLQLSPSAIICSQAANVSLPRELRNAFNACYQNCFLSVHNTNGGLELLCDHTVFFYCLGTSASIPPMYCFQLSEDSSRVFDLIEVIQGTNMSTIFVHSAKEQTLENEMIELRNPPRKLTKLIIKAAIIQDKGHGKYRLMCLDETVIKATGDLFFHESEDQTDMYVQILEESIHKYL</sequence>
<dbReference type="AlphaFoldDB" id="C6LV16"/>
<feature type="region of interest" description="Disordered" evidence="1">
    <location>
        <begin position="39"/>
        <end position="88"/>
    </location>
</feature>